<proteinExistence type="predicted"/>
<dbReference type="EMBL" id="FTNO01000001">
    <property type="protein sequence ID" value="SIR01067.1"/>
    <property type="molecule type" value="Genomic_DNA"/>
</dbReference>
<reference evidence="3" key="1">
    <citation type="submission" date="2017-01" db="EMBL/GenBank/DDBJ databases">
        <authorList>
            <person name="Varghese N."/>
            <person name="Submissions S."/>
        </authorList>
    </citation>
    <scope>NUCLEOTIDE SEQUENCE [LARGE SCALE GENOMIC DNA]</scope>
    <source>
        <strain evidence="3">CGMCC 1.7737</strain>
    </source>
</reference>
<dbReference type="RefSeq" id="WP_076428693.1">
    <property type="nucleotide sequence ID" value="NZ_FTNO01000001.1"/>
</dbReference>
<keyword evidence="1" id="KW-1133">Transmembrane helix</keyword>
<protein>
    <submittedName>
        <fullName evidence="2">Uncharacterized protein</fullName>
    </submittedName>
</protein>
<dbReference type="InterPro" id="IPR055970">
    <property type="entry name" value="DUF7548"/>
</dbReference>
<evidence type="ECO:0000313" key="2">
    <source>
        <dbReference type="EMBL" id="SIR01067.1"/>
    </source>
</evidence>
<keyword evidence="1" id="KW-0472">Membrane</keyword>
<feature type="transmembrane region" description="Helical" evidence="1">
    <location>
        <begin position="70"/>
        <end position="92"/>
    </location>
</feature>
<dbReference type="Proteomes" id="UP000186914">
    <property type="component" value="Unassembled WGS sequence"/>
</dbReference>
<keyword evidence="1" id="KW-0812">Transmembrane</keyword>
<sequence length="134" mass="14204">MSKRLAPKVGIASCLAVLLLLSLPYFLAPATVVGAYYGTIPVPVHLLDTLFALVAIIAFGSGLQNRSDPATVAGVTLALGAFMAVITLWWAVVTPTDTLVEAARMDSLSMHRWGFALVTFAVPISAGWYARDVL</sequence>
<accession>A0A1N6XFK7</accession>
<name>A0A1N6XFK7_9EURY</name>
<evidence type="ECO:0000313" key="3">
    <source>
        <dbReference type="Proteomes" id="UP000186914"/>
    </source>
</evidence>
<keyword evidence="3" id="KW-1185">Reference proteome</keyword>
<feature type="transmembrane region" description="Helical" evidence="1">
    <location>
        <begin position="44"/>
        <end position="63"/>
    </location>
</feature>
<dbReference type="Pfam" id="PF24416">
    <property type="entry name" value="DUF7548"/>
    <property type="match status" value="1"/>
</dbReference>
<feature type="transmembrane region" description="Helical" evidence="1">
    <location>
        <begin position="112"/>
        <end position="130"/>
    </location>
</feature>
<gene>
    <name evidence="2" type="ORF">SAMN05421858_1113</name>
</gene>
<evidence type="ECO:0000256" key="1">
    <source>
        <dbReference type="SAM" id="Phobius"/>
    </source>
</evidence>
<organism evidence="2 3">
    <name type="scientific">Haladaptatus litoreus</name>
    <dbReference type="NCBI Taxonomy" id="553468"/>
    <lineage>
        <taxon>Archaea</taxon>
        <taxon>Methanobacteriati</taxon>
        <taxon>Methanobacteriota</taxon>
        <taxon>Stenosarchaea group</taxon>
        <taxon>Halobacteria</taxon>
        <taxon>Halobacteriales</taxon>
        <taxon>Haladaptataceae</taxon>
        <taxon>Haladaptatus</taxon>
    </lineage>
</organism>
<dbReference type="AlphaFoldDB" id="A0A1N6XFK7"/>